<sequence length="62" mass="7144">MDEFMIDIVEDIFVMDALIDETLSYNVEIDVFITEIIIDMLLIFVLASSKPICVNTIDKFIL</sequence>
<reference evidence="1" key="1">
    <citation type="journal article" date="2020" name="Nature">
        <title>Giant virus diversity and host interactions through global metagenomics.</title>
        <authorList>
            <person name="Schulz F."/>
            <person name="Roux S."/>
            <person name="Paez-Espino D."/>
            <person name="Jungbluth S."/>
            <person name="Walsh D.A."/>
            <person name="Denef V.J."/>
            <person name="McMahon K.D."/>
            <person name="Konstantinidis K.T."/>
            <person name="Eloe-Fadrosh E.A."/>
            <person name="Kyrpides N.C."/>
            <person name="Woyke T."/>
        </authorList>
    </citation>
    <scope>NUCLEOTIDE SEQUENCE</scope>
    <source>
        <strain evidence="1">GVMAG-M-3300027736-24</strain>
    </source>
</reference>
<evidence type="ECO:0000313" key="1">
    <source>
        <dbReference type="EMBL" id="QHU05674.1"/>
    </source>
</evidence>
<dbReference type="AlphaFoldDB" id="A0A6C0JPP2"/>
<protein>
    <submittedName>
        <fullName evidence="1">Uncharacterized protein</fullName>
    </submittedName>
</protein>
<proteinExistence type="predicted"/>
<organism evidence="1">
    <name type="scientific">viral metagenome</name>
    <dbReference type="NCBI Taxonomy" id="1070528"/>
    <lineage>
        <taxon>unclassified sequences</taxon>
        <taxon>metagenomes</taxon>
        <taxon>organismal metagenomes</taxon>
    </lineage>
</organism>
<accession>A0A6C0JPP2</accession>
<name>A0A6C0JPP2_9ZZZZ</name>
<dbReference type="EMBL" id="MN740417">
    <property type="protein sequence ID" value="QHU05674.1"/>
    <property type="molecule type" value="Genomic_DNA"/>
</dbReference>